<accession>A0A1I6C627</accession>
<comment type="subunit">
    <text evidence="3">Monomer.</text>
</comment>
<feature type="domain" description="AB hydrolase-1" evidence="4">
    <location>
        <begin position="19"/>
        <end position="254"/>
    </location>
</feature>
<dbReference type="PANTHER" id="PTHR42916">
    <property type="entry name" value="2-SUCCINYL-5-ENOLPYRUVYL-6-HYDROXY-3-CYCLOHEXENE-1-CARBOXYLATE SYNTHASE"/>
    <property type="match status" value="1"/>
</dbReference>
<dbReference type="HAMAP" id="MF_01660">
    <property type="entry name" value="MenH"/>
    <property type="match status" value="1"/>
</dbReference>
<comment type="function">
    <text evidence="3">Catalyzes a proton abstraction reaction that results in 2,5-elimination of pyruvate from 2-succinyl-5-enolpyruvyl-6-hydroxy-3-cyclohexene-1-carboxylate (SEPHCHC) and the formation of 2-succinyl-6-hydroxy-2,4-cyclohexadiene-1-carboxylate (SHCHC).</text>
</comment>
<proteinExistence type="inferred from homology"/>
<dbReference type="GeneID" id="93713598"/>
<evidence type="ECO:0000256" key="3">
    <source>
        <dbReference type="HAMAP-Rule" id="MF_01660"/>
    </source>
</evidence>
<reference evidence="5 6" key="1">
    <citation type="submission" date="2016-10" db="EMBL/GenBank/DDBJ databases">
        <authorList>
            <person name="Varghese N."/>
            <person name="Submissions S."/>
        </authorList>
    </citation>
    <scope>NUCLEOTIDE SEQUENCE [LARGE SCALE GENOMIC DNA]</scope>
    <source>
        <strain evidence="5 6">DSM 13796</strain>
    </source>
</reference>
<dbReference type="RefSeq" id="WP_061804009.1">
    <property type="nucleotide sequence ID" value="NZ_FOXX01000027.1"/>
</dbReference>
<comment type="similarity">
    <text evidence="3">Belongs to the AB hydrolase superfamily. MenH family.</text>
</comment>
<dbReference type="InterPro" id="IPR000073">
    <property type="entry name" value="AB_hydrolase_1"/>
</dbReference>
<dbReference type="EC" id="4.2.99.20" evidence="3"/>
<dbReference type="InterPro" id="IPR000639">
    <property type="entry name" value="Epox_hydrolase-like"/>
</dbReference>
<gene>
    <name evidence="3" type="primary">menH</name>
    <name evidence="5" type="ORF">SAMN02745910_05090</name>
</gene>
<evidence type="ECO:0000313" key="6">
    <source>
        <dbReference type="Proteomes" id="UP000182762"/>
    </source>
</evidence>
<evidence type="ECO:0000256" key="1">
    <source>
        <dbReference type="ARBA" id="ARBA00022428"/>
    </source>
</evidence>
<comment type="pathway">
    <text evidence="3">Quinol/quinone metabolism; 1,4-dihydroxy-2-naphthoate biosynthesis; 1,4-dihydroxy-2-naphthoate from chorismate: step 3/7.</text>
</comment>
<comment type="catalytic activity">
    <reaction evidence="3">
        <text>5-enolpyruvoyl-6-hydroxy-2-succinyl-cyclohex-3-ene-1-carboxylate = (1R,6R)-6-hydroxy-2-succinyl-cyclohexa-2,4-diene-1-carboxylate + pyruvate</text>
        <dbReference type="Rhea" id="RHEA:25597"/>
        <dbReference type="ChEBI" id="CHEBI:15361"/>
        <dbReference type="ChEBI" id="CHEBI:58689"/>
        <dbReference type="ChEBI" id="CHEBI:58818"/>
        <dbReference type="EC" id="4.2.99.20"/>
    </reaction>
</comment>
<dbReference type="SUPFAM" id="SSF53474">
    <property type="entry name" value="alpha/beta-Hydrolases"/>
    <property type="match status" value="1"/>
</dbReference>
<dbReference type="PRINTS" id="PR00412">
    <property type="entry name" value="EPOXHYDRLASE"/>
</dbReference>
<dbReference type="InterPro" id="IPR029058">
    <property type="entry name" value="AB_hydrolase_fold"/>
</dbReference>
<dbReference type="Proteomes" id="UP000182762">
    <property type="component" value="Unassembled WGS sequence"/>
</dbReference>
<dbReference type="InterPro" id="IPR022485">
    <property type="entry name" value="SHCHC_synthase_MenH"/>
</dbReference>
<protein>
    <recommendedName>
        <fullName evidence="3">Putative 2-succinyl-6-hydroxy-2,4-cyclohexadiene-1-carboxylate synthase</fullName>
        <shortName evidence="3">SHCHC synthase</shortName>
        <ecNumber evidence="3">4.2.99.20</ecNumber>
    </recommendedName>
</protein>
<dbReference type="PRINTS" id="PR00111">
    <property type="entry name" value="ABHYDROLASE"/>
</dbReference>
<organism evidence="5 6">
    <name type="scientific">Priestia endophytica DSM 13796</name>
    <dbReference type="NCBI Taxonomy" id="1121089"/>
    <lineage>
        <taxon>Bacteria</taxon>
        <taxon>Bacillati</taxon>
        <taxon>Bacillota</taxon>
        <taxon>Bacilli</taxon>
        <taxon>Bacillales</taxon>
        <taxon>Bacillaceae</taxon>
        <taxon>Priestia</taxon>
    </lineage>
</organism>
<dbReference type="PANTHER" id="PTHR42916:SF1">
    <property type="entry name" value="PROTEIN PHYLLO, CHLOROPLASTIC"/>
    <property type="match status" value="1"/>
</dbReference>
<sequence length="270" mass="30401">MNKIIRGVNYNIEINGEGPPLLLLHGFTGSQATWKHVKEDFTRYKVITVDLIGHGETDKPADPSRYTMEETVADLVQLLYELKIEKAAILGYSMGGRVALSFAILYPHKVTALILESSSPGLKTIEEKKARQMNDEQLASFIHEKGIEAFVEKWENIPLFHSQKSLPNDIIEEVRKERLKNVPRGLANSLIGMGTGMQPSWWPLLSTLNLPTLLITGKLDTKFCQIGSEIDEQLTNSFLERVEEVGHAIHVEKPRIFSKIVDGFLQSVHE</sequence>
<keyword evidence="1 3" id="KW-0474">Menaquinone biosynthesis</keyword>
<dbReference type="Pfam" id="PF00561">
    <property type="entry name" value="Abhydrolase_1"/>
    <property type="match status" value="1"/>
</dbReference>
<evidence type="ECO:0000313" key="5">
    <source>
        <dbReference type="EMBL" id="SFQ88628.1"/>
    </source>
</evidence>
<dbReference type="Gene3D" id="3.40.50.1820">
    <property type="entry name" value="alpha/beta hydrolase"/>
    <property type="match status" value="1"/>
</dbReference>
<comment type="caution">
    <text evidence="5">The sequence shown here is derived from an EMBL/GenBank/DDBJ whole genome shotgun (WGS) entry which is preliminary data.</text>
</comment>
<evidence type="ECO:0000256" key="2">
    <source>
        <dbReference type="ARBA" id="ARBA00023239"/>
    </source>
</evidence>
<name>A0A1I6C627_9BACI</name>
<dbReference type="EMBL" id="FOXX01000027">
    <property type="protein sequence ID" value="SFQ88628.1"/>
    <property type="molecule type" value="Genomic_DNA"/>
</dbReference>
<keyword evidence="2 3" id="KW-0456">Lyase</keyword>
<keyword evidence="6" id="KW-1185">Reference proteome</keyword>
<comment type="pathway">
    <text evidence="3">Quinol/quinone metabolism; menaquinone biosynthesis.</text>
</comment>
<evidence type="ECO:0000259" key="4">
    <source>
        <dbReference type="Pfam" id="PF00561"/>
    </source>
</evidence>
<dbReference type="NCBIfam" id="TIGR03695">
    <property type="entry name" value="menH_SHCHC"/>
    <property type="match status" value="1"/>
</dbReference>